<dbReference type="AlphaFoldDB" id="A0A6C0DDH8"/>
<protein>
    <submittedName>
        <fullName evidence="1">Uncharacterized protein</fullName>
    </submittedName>
</protein>
<accession>A0A6C0DDH8</accession>
<reference evidence="1" key="1">
    <citation type="journal article" date="2020" name="Nature">
        <title>Giant virus diversity and host interactions through global metagenomics.</title>
        <authorList>
            <person name="Schulz F."/>
            <person name="Roux S."/>
            <person name="Paez-Espino D."/>
            <person name="Jungbluth S."/>
            <person name="Walsh D.A."/>
            <person name="Denef V.J."/>
            <person name="McMahon K.D."/>
            <person name="Konstantinidis K.T."/>
            <person name="Eloe-Fadrosh E.A."/>
            <person name="Kyrpides N.C."/>
            <person name="Woyke T."/>
        </authorList>
    </citation>
    <scope>NUCLEOTIDE SEQUENCE</scope>
    <source>
        <strain evidence="1">GVMAG-M-3300023174-141</strain>
    </source>
</reference>
<dbReference type="EMBL" id="MN739586">
    <property type="protein sequence ID" value="QHT14567.1"/>
    <property type="molecule type" value="Genomic_DNA"/>
</dbReference>
<evidence type="ECO:0000313" key="1">
    <source>
        <dbReference type="EMBL" id="QHT14567.1"/>
    </source>
</evidence>
<sequence length="169" mass="20036">MWTKKDKLFFSIVNHYGNDYLQKNGVHIMKTFQMKQVIADQFGYYDKIHNTFHWLQGINEIIYKLSMTHYFSVFGSKETLIKLCQPTVRIDPPNQYVIPYLVQFLNAAFSVIPFHESDRTVYGMTRLGIKDSFNFGAFNASMGAYRLYGLEKTKHRKRTNVKRRRSSRR</sequence>
<name>A0A6C0DDH8_9ZZZZ</name>
<organism evidence="1">
    <name type="scientific">viral metagenome</name>
    <dbReference type="NCBI Taxonomy" id="1070528"/>
    <lineage>
        <taxon>unclassified sequences</taxon>
        <taxon>metagenomes</taxon>
        <taxon>organismal metagenomes</taxon>
    </lineage>
</organism>
<proteinExistence type="predicted"/>